<comment type="catalytic activity">
    <reaction evidence="7 8">
        <text>L-histidinol phosphate + H2O = L-histidinol + phosphate</text>
        <dbReference type="Rhea" id="RHEA:14465"/>
        <dbReference type="ChEBI" id="CHEBI:15377"/>
        <dbReference type="ChEBI" id="CHEBI:43474"/>
        <dbReference type="ChEBI" id="CHEBI:57699"/>
        <dbReference type="ChEBI" id="CHEBI:57980"/>
        <dbReference type="EC" id="3.1.3.15"/>
    </reaction>
</comment>
<comment type="similarity">
    <text evidence="2 8">Belongs to the PHP hydrolase family. HisK subfamily.</text>
</comment>
<evidence type="ECO:0000256" key="4">
    <source>
        <dbReference type="ARBA" id="ARBA00022605"/>
    </source>
</evidence>
<sequence>MELNLKRDGHVHSPYCPHGSLDTFDMYIERALLNGISEITFTEHMPLTLKKDPSPRNNSAMDEETLIKYLKAVKEIKDKYKDKIKINVGVEVDYIEGEEENIKKLLNQYGKYIDDSILSVHTLRYKGKYYPIGSGVEELRKLIDVVGGIDEFYNLYYKTMLKSITCDLGEYKPRRIGHPTLVRKYKESFPKCSYNIDILTEIIKLLKENKLEIDLNTSGLRKEKCKEVYPSGVFMKLLLDNEIPMVLGSDSHESKDVGFYFKNINDYIKNI</sequence>
<proteinExistence type="inferred from homology"/>
<dbReference type="NCBIfam" id="NF005996">
    <property type="entry name" value="PRK08123.1"/>
    <property type="match status" value="1"/>
</dbReference>
<dbReference type="EC" id="3.1.3.15" evidence="3 8"/>
<accession>A0ABP2AU28</accession>
<evidence type="ECO:0000256" key="1">
    <source>
        <dbReference type="ARBA" id="ARBA00004970"/>
    </source>
</evidence>
<evidence type="ECO:0000313" key="10">
    <source>
        <dbReference type="EMBL" id="CUN68525.1"/>
    </source>
</evidence>
<dbReference type="Pfam" id="PF02811">
    <property type="entry name" value="PHP"/>
    <property type="match status" value="1"/>
</dbReference>
<dbReference type="PANTHER" id="PTHR21039:SF0">
    <property type="entry name" value="HISTIDINOL-PHOSPHATASE"/>
    <property type="match status" value="1"/>
</dbReference>
<keyword evidence="11" id="KW-1185">Reference proteome</keyword>
<evidence type="ECO:0000256" key="2">
    <source>
        <dbReference type="ARBA" id="ARBA00009152"/>
    </source>
</evidence>
<evidence type="ECO:0000256" key="8">
    <source>
        <dbReference type="RuleBase" id="RU366003"/>
    </source>
</evidence>
<dbReference type="CDD" id="cd12110">
    <property type="entry name" value="PHP_HisPPase_Hisj_like"/>
    <property type="match status" value="1"/>
</dbReference>
<keyword evidence="6 8" id="KW-0368">Histidine biosynthesis</keyword>
<evidence type="ECO:0000313" key="11">
    <source>
        <dbReference type="Proteomes" id="UP000095488"/>
    </source>
</evidence>
<gene>
    <name evidence="10" type="primary">hisK_1</name>
    <name evidence="10" type="ORF">ERS852473_00846</name>
</gene>
<reference evidence="10 11" key="1">
    <citation type="submission" date="2015-09" db="EMBL/GenBank/DDBJ databases">
        <authorList>
            <consortium name="Pathogen Informatics"/>
            <person name="Wu L."/>
            <person name="Ma J."/>
        </authorList>
    </citation>
    <scope>NUCLEOTIDE SEQUENCE [LARGE SCALE GENOMIC DNA]</scope>
    <source>
        <strain evidence="10 11">2789STDY5834858</strain>
    </source>
</reference>
<evidence type="ECO:0000259" key="9">
    <source>
        <dbReference type="Pfam" id="PF02811"/>
    </source>
</evidence>
<dbReference type="EMBL" id="CYZR01000002">
    <property type="protein sequence ID" value="CUN68525.1"/>
    <property type="molecule type" value="Genomic_DNA"/>
</dbReference>
<dbReference type="InterPro" id="IPR010140">
    <property type="entry name" value="Histidinol_P_phosphatase_HisJ"/>
</dbReference>
<organism evidence="10 11">
    <name type="scientific">Sarcina ventriculi</name>
    <name type="common">Clostridium ventriculi</name>
    <dbReference type="NCBI Taxonomy" id="1267"/>
    <lineage>
        <taxon>Bacteria</taxon>
        <taxon>Bacillati</taxon>
        <taxon>Bacillota</taxon>
        <taxon>Clostridia</taxon>
        <taxon>Eubacteriales</taxon>
        <taxon>Clostridiaceae</taxon>
        <taxon>Sarcina</taxon>
    </lineage>
</organism>
<dbReference type="PANTHER" id="PTHR21039">
    <property type="entry name" value="HISTIDINOL PHOSPHATASE-RELATED"/>
    <property type="match status" value="1"/>
</dbReference>
<dbReference type="Gene3D" id="3.20.20.140">
    <property type="entry name" value="Metal-dependent hydrolases"/>
    <property type="match status" value="1"/>
</dbReference>
<keyword evidence="4 8" id="KW-0028">Amino-acid biosynthesis</keyword>
<evidence type="ECO:0000256" key="5">
    <source>
        <dbReference type="ARBA" id="ARBA00022801"/>
    </source>
</evidence>
<comment type="caution">
    <text evidence="10">The sequence shown here is derived from an EMBL/GenBank/DDBJ whole genome shotgun (WGS) entry which is preliminary data.</text>
</comment>
<dbReference type="InterPro" id="IPR004013">
    <property type="entry name" value="PHP_dom"/>
</dbReference>
<keyword evidence="5 8" id="KW-0378">Hydrolase</keyword>
<evidence type="ECO:0000256" key="7">
    <source>
        <dbReference type="ARBA" id="ARBA00049158"/>
    </source>
</evidence>
<evidence type="ECO:0000256" key="6">
    <source>
        <dbReference type="ARBA" id="ARBA00023102"/>
    </source>
</evidence>
<dbReference type="RefSeq" id="WP_055257952.1">
    <property type="nucleotide sequence ID" value="NZ_CABIXL010000002.1"/>
</dbReference>
<dbReference type="GO" id="GO:0004401">
    <property type="term" value="F:histidinol-phosphatase activity"/>
    <property type="evidence" value="ECO:0007669"/>
    <property type="project" value="UniProtKB-EC"/>
</dbReference>
<evidence type="ECO:0000256" key="3">
    <source>
        <dbReference type="ARBA" id="ARBA00013085"/>
    </source>
</evidence>
<dbReference type="SUPFAM" id="SSF89550">
    <property type="entry name" value="PHP domain-like"/>
    <property type="match status" value="1"/>
</dbReference>
<dbReference type="InterPro" id="IPR016195">
    <property type="entry name" value="Pol/histidinol_Pase-like"/>
</dbReference>
<feature type="domain" description="PHP" evidence="9">
    <location>
        <begin position="8"/>
        <end position="218"/>
    </location>
</feature>
<dbReference type="Proteomes" id="UP000095488">
    <property type="component" value="Unassembled WGS sequence"/>
</dbReference>
<dbReference type="NCBIfam" id="TIGR01856">
    <property type="entry name" value="hisJ_fam"/>
    <property type="match status" value="1"/>
</dbReference>
<name>A0ABP2AU28_SARVE</name>
<protein>
    <recommendedName>
        <fullName evidence="3 8">Histidinol-phosphatase</fullName>
        <shortName evidence="8">HolPase</shortName>
        <ecNumber evidence="3 8">3.1.3.15</ecNumber>
    </recommendedName>
</protein>
<comment type="pathway">
    <text evidence="1 8">Amino-acid biosynthesis; L-histidine biosynthesis; L-histidine from 5-phospho-alpha-D-ribose 1-diphosphate: step 8/9.</text>
</comment>